<dbReference type="SMART" id="SM00354">
    <property type="entry name" value="HTH_LACI"/>
    <property type="match status" value="1"/>
</dbReference>
<dbReference type="CDD" id="cd01392">
    <property type="entry name" value="HTH_LacI"/>
    <property type="match status" value="1"/>
</dbReference>
<dbReference type="EMBL" id="JACIGY010000001">
    <property type="protein sequence ID" value="MBB4411039.1"/>
    <property type="molecule type" value="Genomic_DNA"/>
</dbReference>
<feature type="domain" description="HTH lacI-type" evidence="4">
    <location>
        <begin position="8"/>
        <end position="62"/>
    </location>
</feature>
<dbReference type="InterPro" id="IPR046335">
    <property type="entry name" value="LacI/GalR-like_sensor"/>
</dbReference>
<dbReference type="Proteomes" id="UP000524535">
    <property type="component" value="Unassembled WGS sequence"/>
</dbReference>
<dbReference type="AlphaFoldDB" id="A0A7W6XAH3"/>
<sequence>MSVGRTPATMTEIAAALGVSSATVSNALSGKGRVSAELSAKIRQAAEELGYVPSHAARALRTGRTGVIGLVLPDISNPLFPQIAQAIEQAAASAGFGVLIADSRGEIAQQTAAIGRLIERGVDGMIVVPRRGSRIADIGTPVAIIDSPSTPGNTVSSDHWEGGVQMGRHLASLGHRKVLLIAHSRESNVQNDRIGGLKAGLGKDVCCETLWVGDLEASQGVGCALGLSARVADGFTGFAAVYDLLALRALTELQRDGIDVPLQASVSGFDDLVWSSVVMPPITTLRQDLATIAECAVEALGHAIGNGEAAAGSMIAARPDCDGVPMKLVIRQSTGPTMHSVVAAAAHARKDGR</sequence>
<dbReference type="Pfam" id="PF00356">
    <property type="entry name" value="LacI"/>
    <property type="match status" value="1"/>
</dbReference>
<accession>A0A7W6XAH3</accession>
<dbReference type="Gene3D" id="1.10.260.40">
    <property type="entry name" value="lambda repressor-like DNA-binding domains"/>
    <property type="match status" value="1"/>
</dbReference>
<comment type="caution">
    <text evidence="5">The sequence shown here is derived from an EMBL/GenBank/DDBJ whole genome shotgun (WGS) entry which is preliminary data.</text>
</comment>
<gene>
    <name evidence="5" type="ORF">GGE31_001510</name>
</gene>
<dbReference type="SUPFAM" id="SSF53822">
    <property type="entry name" value="Periplasmic binding protein-like I"/>
    <property type="match status" value="1"/>
</dbReference>
<keyword evidence="3" id="KW-0804">Transcription</keyword>
<keyword evidence="2" id="KW-0238">DNA-binding</keyword>
<evidence type="ECO:0000256" key="2">
    <source>
        <dbReference type="ARBA" id="ARBA00023125"/>
    </source>
</evidence>
<dbReference type="InterPro" id="IPR028082">
    <property type="entry name" value="Peripla_BP_I"/>
</dbReference>
<dbReference type="SUPFAM" id="SSF47413">
    <property type="entry name" value="lambda repressor-like DNA-binding domains"/>
    <property type="match status" value="1"/>
</dbReference>
<evidence type="ECO:0000256" key="1">
    <source>
        <dbReference type="ARBA" id="ARBA00023015"/>
    </source>
</evidence>
<dbReference type="Pfam" id="PF13377">
    <property type="entry name" value="Peripla_BP_3"/>
    <property type="match status" value="1"/>
</dbReference>
<dbReference type="PANTHER" id="PTHR30146:SF109">
    <property type="entry name" value="HTH-TYPE TRANSCRIPTIONAL REGULATOR GALS"/>
    <property type="match status" value="1"/>
</dbReference>
<dbReference type="Gene3D" id="3.40.50.2300">
    <property type="match status" value="2"/>
</dbReference>
<dbReference type="PANTHER" id="PTHR30146">
    <property type="entry name" value="LACI-RELATED TRANSCRIPTIONAL REPRESSOR"/>
    <property type="match status" value="1"/>
</dbReference>
<reference evidence="5 6" key="1">
    <citation type="submission" date="2020-08" db="EMBL/GenBank/DDBJ databases">
        <title>Genomic Encyclopedia of Type Strains, Phase IV (KMG-V): Genome sequencing to study the core and pangenomes of soil and plant-associated prokaryotes.</title>
        <authorList>
            <person name="Whitman W."/>
        </authorList>
    </citation>
    <scope>NUCLEOTIDE SEQUENCE [LARGE SCALE GENOMIC DNA]</scope>
    <source>
        <strain evidence="5 6">SEMIA 444</strain>
    </source>
</reference>
<dbReference type="CDD" id="cd06267">
    <property type="entry name" value="PBP1_LacI_sugar_binding-like"/>
    <property type="match status" value="1"/>
</dbReference>
<organism evidence="5 6">
    <name type="scientific">Aliirhizobium cellulosilyticum</name>
    <dbReference type="NCBI Taxonomy" id="393664"/>
    <lineage>
        <taxon>Bacteria</taxon>
        <taxon>Pseudomonadati</taxon>
        <taxon>Pseudomonadota</taxon>
        <taxon>Alphaproteobacteria</taxon>
        <taxon>Hyphomicrobiales</taxon>
        <taxon>Rhizobiaceae</taxon>
        <taxon>Aliirhizobium</taxon>
    </lineage>
</organism>
<dbReference type="RefSeq" id="WP_246712515.1">
    <property type="nucleotide sequence ID" value="NZ_JACIGW010000001.1"/>
</dbReference>
<dbReference type="PROSITE" id="PS50932">
    <property type="entry name" value="HTH_LACI_2"/>
    <property type="match status" value="1"/>
</dbReference>
<dbReference type="GO" id="GO:0000976">
    <property type="term" value="F:transcription cis-regulatory region binding"/>
    <property type="evidence" value="ECO:0007669"/>
    <property type="project" value="TreeGrafter"/>
</dbReference>
<evidence type="ECO:0000256" key="3">
    <source>
        <dbReference type="ARBA" id="ARBA00023163"/>
    </source>
</evidence>
<evidence type="ECO:0000259" key="4">
    <source>
        <dbReference type="PROSITE" id="PS50932"/>
    </source>
</evidence>
<proteinExistence type="predicted"/>
<keyword evidence="6" id="KW-1185">Reference proteome</keyword>
<dbReference type="InterPro" id="IPR000843">
    <property type="entry name" value="HTH_LacI"/>
</dbReference>
<dbReference type="GO" id="GO:0003700">
    <property type="term" value="F:DNA-binding transcription factor activity"/>
    <property type="evidence" value="ECO:0007669"/>
    <property type="project" value="TreeGrafter"/>
</dbReference>
<dbReference type="InterPro" id="IPR010982">
    <property type="entry name" value="Lambda_DNA-bd_dom_sf"/>
</dbReference>
<keyword evidence="1" id="KW-0805">Transcription regulation</keyword>
<name>A0A7W6XAH3_9HYPH</name>
<evidence type="ECO:0000313" key="5">
    <source>
        <dbReference type="EMBL" id="MBB4411039.1"/>
    </source>
</evidence>
<protein>
    <submittedName>
        <fullName evidence="5">LacI family transcriptional regulator</fullName>
    </submittedName>
</protein>
<evidence type="ECO:0000313" key="6">
    <source>
        <dbReference type="Proteomes" id="UP000524535"/>
    </source>
</evidence>